<evidence type="ECO:0000313" key="3">
    <source>
        <dbReference type="Proteomes" id="UP000178515"/>
    </source>
</evidence>
<dbReference type="STRING" id="1797689.A3F24_02515"/>
<proteinExistence type="predicted"/>
<feature type="transmembrane region" description="Helical" evidence="1">
    <location>
        <begin position="179"/>
        <end position="198"/>
    </location>
</feature>
<keyword evidence="1" id="KW-1133">Transmembrane helix</keyword>
<evidence type="ECO:0000256" key="1">
    <source>
        <dbReference type="SAM" id="Phobius"/>
    </source>
</evidence>
<comment type="caution">
    <text evidence="2">The sequence shown here is derived from an EMBL/GenBank/DDBJ whole genome shotgun (WGS) entry which is preliminary data.</text>
</comment>
<protein>
    <recommendedName>
        <fullName evidence="4">DUF1189 domain-containing protein</fullName>
    </recommendedName>
</protein>
<sequence length="281" mass="32002">MKLFENIKNSVYGPLYYREVLSKPISYSFTYYSLFALVVAFLVTIVLSFVVVPKITLFTDALEEKAAEYFPANLEIVIKDGKALSNVAEPYFVKLPTELKEWGFLEKEETPIENLLVVNTQGVFEMDQFKSHKTLALLTGSTFAVYDENGNVSVIDLAKAPDFTFNKGKFTEFTTEIKPLLKVFPVLAVIGIFVFGLFAFALYLTYLLVAAFLIWLLLVLRKIPIGYGKSYQIGIHALTLPIILDLFVFFVIPEVKIRFLFTVILLLIVFFNVWPDKKEAH</sequence>
<keyword evidence="1" id="KW-0812">Transmembrane</keyword>
<feature type="transmembrane region" description="Helical" evidence="1">
    <location>
        <begin position="233"/>
        <end position="251"/>
    </location>
</feature>
<feature type="transmembrane region" description="Helical" evidence="1">
    <location>
        <begin position="29"/>
        <end position="52"/>
    </location>
</feature>
<feature type="transmembrane region" description="Helical" evidence="1">
    <location>
        <begin position="257"/>
        <end position="274"/>
    </location>
</feature>
<organism evidence="2 3">
    <name type="scientific">Candidatus Colwellbacteria bacterium RIFCSPHIGHO2_12_FULL_44_17</name>
    <dbReference type="NCBI Taxonomy" id="1797689"/>
    <lineage>
        <taxon>Bacteria</taxon>
        <taxon>Candidatus Colwelliibacteriota</taxon>
    </lineage>
</organism>
<dbReference type="EMBL" id="MHIX01000016">
    <property type="protein sequence ID" value="OGY59390.1"/>
    <property type="molecule type" value="Genomic_DNA"/>
</dbReference>
<name>A0A1G1Z671_9BACT</name>
<dbReference type="Pfam" id="PF06691">
    <property type="entry name" value="DUF1189"/>
    <property type="match status" value="1"/>
</dbReference>
<evidence type="ECO:0000313" key="2">
    <source>
        <dbReference type="EMBL" id="OGY59390.1"/>
    </source>
</evidence>
<dbReference type="Proteomes" id="UP000178515">
    <property type="component" value="Unassembled WGS sequence"/>
</dbReference>
<keyword evidence="1" id="KW-0472">Membrane</keyword>
<dbReference type="InterPro" id="IPR009574">
    <property type="entry name" value="DUF1189"/>
</dbReference>
<gene>
    <name evidence="2" type="ORF">A3F24_02515</name>
</gene>
<evidence type="ECO:0008006" key="4">
    <source>
        <dbReference type="Google" id="ProtNLM"/>
    </source>
</evidence>
<reference evidence="2 3" key="1">
    <citation type="journal article" date="2016" name="Nat. Commun.">
        <title>Thousands of microbial genomes shed light on interconnected biogeochemical processes in an aquifer system.</title>
        <authorList>
            <person name="Anantharaman K."/>
            <person name="Brown C.T."/>
            <person name="Hug L.A."/>
            <person name="Sharon I."/>
            <person name="Castelle C.J."/>
            <person name="Probst A.J."/>
            <person name="Thomas B.C."/>
            <person name="Singh A."/>
            <person name="Wilkins M.J."/>
            <person name="Karaoz U."/>
            <person name="Brodie E.L."/>
            <person name="Williams K.H."/>
            <person name="Hubbard S.S."/>
            <person name="Banfield J.F."/>
        </authorList>
    </citation>
    <scope>NUCLEOTIDE SEQUENCE [LARGE SCALE GENOMIC DNA]</scope>
</reference>
<feature type="transmembrane region" description="Helical" evidence="1">
    <location>
        <begin position="204"/>
        <end position="221"/>
    </location>
</feature>
<accession>A0A1G1Z671</accession>
<dbReference type="AlphaFoldDB" id="A0A1G1Z671"/>